<feature type="transmembrane region" description="Helical" evidence="2">
    <location>
        <begin position="18"/>
        <end position="40"/>
    </location>
</feature>
<reference evidence="3 4" key="1">
    <citation type="submission" date="2015-12" db="EMBL/GenBank/DDBJ databases">
        <title>The genome of Folsomia candida.</title>
        <authorList>
            <person name="Faddeeva A."/>
            <person name="Derks M.F."/>
            <person name="Anvar Y."/>
            <person name="Smit S."/>
            <person name="Van Straalen N."/>
            <person name="Roelofs D."/>
        </authorList>
    </citation>
    <scope>NUCLEOTIDE SEQUENCE [LARGE SCALE GENOMIC DNA]</scope>
    <source>
        <strain evidence="3 4">VU population</strain>
        <tissue evidence="3">Whole body</tissue>
    </source>
</reference>
<keyword evidence="2" id="KW-0472">Membrane</keyword>
<name>A0A226DWB0_FOLCA</name>
<dbReference type="Proteomes" id="UP000198287">
    <property type="component" value="Unassembled WGS sequence"/>
</dbReference>
<evidence type="ECO:0000313" key="4">
    <source>
        <dbReference type="Proteomes" id="UP000198287"/>
    </source>
</evidence>
<accession>A0A226DWB0</accession>
<protein>
    <submittedName>
        <fullName evidence="3">Uncharacterized protein</fullName>
    </submittedName>
</protein>
<comment type="caution">
    <text evidence="3">The sequence shown here is derived from an EMBL/GenBank/DDBJ whole genome shotgun (WGS) entry which is preliminary data.</text>
</comment>
<evidence type="ECO:0000256" key="1">
    <source>
        <dbReference type="SAM" id="MobiDB-lite"/>
    </source>
</evidence>
<keyword evidence="2" id="KW-0812">Transmembrane</keyword>
<gene>
    <name evidence="3" type="ORF">Fcan01_15719</name>
</gene>
<feature type="region of interest" description="Disordered" evidence="1">
    <location>
        <begin position="226"/>
        <end position="246"/>
    </location>
</feature>
<dbReference type="EMBL" id="LNIX01000010">
    <property type="protein sequence ID" value="OXA49499.1"/>
    <property type="molecule type" value="Genomic_DNA"/>
</dbReference>
<dbReference type="AlphaFoldDB" id="A0A226DWB0"/>
<feature type="compositionally biased region" description="Basic and acidic residues" evidence="1">
    <location>
        <begin position="226"/>
        <end position="235"/>
    </location>
</feature>
<evidence type="ECO:0000256" key="2">
    <source>
        <dbReference type="SAM" id="Phobius"/>
    </source>
</evidence>
<evidence type="ECO:0000313" key="3">
    <source>
        <dbReference type="EMBL" id="OXA49499.1"/>
    </source>
</evidence>
<proteinExistence type="predicted"/>
<sequence length="299" mass="33108">MCTSSSSRKHESCDASDIAAMLVLILVAVIFLVFTIIFVVNDCSREAQIHLNAKSGKWEASDWSLYDASTPPGGDSNATRVKISFTRVTPYFTGGSYSLDLGLNFVLVQTWGDERLVVKSDPEDVKNTATIKETKGEQISIWKPSLATDPTSCSGPGNLIGDESWLHGDGRVYRTQHVNLILPLSRKGNSSSPAPPTKDYFLDIFSTREFLAGVVLEWKGEDPVSFKRDEEEAEKRRKSGNYTAPRPSLVIHSDSARWRVGYSVGKCEMKEALGDKGSNFMRELACLRVGFKIERVISK</sequence>
<organism evidence="3 4">
    <name type="scientific">Folsomia candida</name>
    <name type="common">Springtail</name>
    <dbReference type="NCBI Taxonomy" id="158441"/>
    <lineage>
        <taxon>Eukaryota</taxon>
        <taxon>Metazoa</taxon>
        <taxon>Ecdysozoa</taxon>
        <taxon>Arthropoda</taxon>
        <taxon>Hexapoda</taxon>
        <taxon>Collembola</taxon>
        <taxon>Entomobryomorpha</taxon>
        <taxon>Isotomoidea</taxon>
        <taxon>Isotomidae</taxon>
        <taxon>Proisotominae</taxon>
        <taxon>Folsomia</taxon>
    </lineage>
</organism>
<keyword evidence="2" id="KW-1133">Transmembrane helix</keyword>
<keyword evidence="4" id="KW-1185">Reference proteome</keyword>